<evidence type="ECO:0000256" key="2">
    <source>
        <dbReference type="ARBA" id="ARBA00040939"/>
    </source>
</evidence>
<proteinExistence type="inferred from homology"/>
<accession>A0A8J6AAI3</accession>
<dbReference type="AlphaFoldDB" id="A0A8J6AAI3"/>
<name>A0A8J6AAI3_GALPY</name>
<dbReference type="EMBL" id="JAGFMF010011657">
    <property type="protein sequence ID" value="KAG8517518.1"/>
    <property type="molecule type" value="Genomic_DNA"/>
</dbReference>
<evidence type="ECO:0000313" key="5">
    <source>
        <dbReference type="Proteomes" id="UP000700334"/>
    </source>
</evidence>
<evidence type="ECO:0000256" key="3">
    <source>
        <dbReference type="SAM" id="MobiDB-lite"/>
    </source>
</evidence>
<feature type="region of interest" description="Disordered" evidence="3">
    <location>
        <begin position="16"/>
        <end position="45"/>
    </location>
</feature>
<dbReference type="InterPro" id="IPR005651">
    <property type="entry name" value="Trm112-like"/>
</dbReference>
<dbReference type="PANTHER" id="PTHR33505">
    <property type="entry name" value="ZGC:162634"/>
    <property type="match status" value="1"/>
</dbReference>
<comment type="caution">
    <text evidence="4">The sequence shown here is derived from an EMBL/GenBank/DDBJ whole genome shotgun (WGS) entry which is preliminary data.</text>
</comment>
<organism evidence="4 5">
    <name type="scientific">Galemys pyrenaicus</name>
    <name type="common">Iberian desman</name>
    <name type="synonym">Pyrenean desman</name>
    <dbReference type="NCBI Taxonomy" id="202257"/>
    <lineage>
        <taxon>Eukaryota</taxon>
        <taxon>Metazoa</taxon>
        <taxon>Chordata</taxon>
        <taxon>Craniata</taxon>
        <taxon>Vertebrata</taxon>
        <taxon>Euteleostomi</taxon>
        <taxon>Mammalia</taxon>
        <taxon>Eutheria</taxon>
        <taxon>Laurasiatheria</taxon>
        <taxon>Eulipotyphla</taxon>
        <taxon>Talpidae</taxon>
        <taxon>Galemys</taxon>
    </lineage>
</organism>
<gene>
    <name evidence="4" type="ORF">J0S82_011669</name>
</gene>
<dbReference type="Pfam" id="PF03966">
    <property type="entry name" value="Trm112p"/>
    <property type="match status" value="1"/>
</dbReference>
<comment type="similarity">
    <text evidence="1">Belongs to the PREY family.</text>
</comment>
<dbReference type="PANTHER" id="PTHR33505:SF4">
    <property type="entry name" value="PROTEIN PREY, MITOCHONDRIAL"/>
    <property type="match status" value="1"/>
</dbReference>
<dbReference type="OrthoDB" id="9845807at2759"/>
<evidence type="ECO:0000313" key="4">
    <source>
        <dbReference type="EMBL" id="KAG8517518.1"/>
    </source>
</evidence>
<protein>
    <recommendedName>
        <fullName evidence="2">Protein preY, mitochondrial</fullName>
    </recommendedName>
</protein>
<dbReference type="SUPFAM" id="SSF158997">
    <property type="entry name" value="Trm112p-like"/>
    <property type="match status" value="1"/>
</dbReference>
<dbReference type="Proteomes" id="UP000700334">
    <property type="component" value="Unassembled WGS sequence"/>
</dbReference>
<reference evidence="4" key="1">
    <citation type="journal article" date="2021" name="Evol. Appl.">
        <title>The genome of the Pyrenean desman and the effects of bottlenecks and inbreeding on the genomic landscape of an endangered species.</title>
        <authorList>
            <person name="Escoda L."/>
            <person name="Castresana J."/>
        </authorList>
    </citation>
    <scope>NUCLEOTIDE SEQUENCE</scope>
    <source>
        <strain evidence="4">IBE-C5619</strain>
    </source>
</reference>
<evidence type="ECO:0000256" key="1">
    <source>
        <dbReference type="ARBA" id="ARBA00038479"/>
    </source>
</evidence>
<keyword evidence="5" id="KW-1185">Reference proteome</keyword>
<sequence>MRLDWEHNPFYLLPDGRFPKPRHNLEGGNEIPSDQEDRDWRGRSKSQNCLWNSLIDGLTGNAKEKPRPTIVNDPRPPEEILAEELPQLDSPEALVKTSFRAHCPRASALREARARPSAVIHLHTSGSRPSVDPSERAKGTFDLALLEFLVCPLSKKPLSYETSTNELINEELGIA</sequence>